<dbReference type="EMBL" id="KL363750">
    <property type="protein sequence ID" value="KFD45123.1"/>
    <property type="molecule type" value="Genomic_DNA"/>
</dbReference>
<evidence type="ECO:0000313" key="2">
    <source>
        <dbReference type="Proteomes" id="UP000030764"/>
    </source>
</evidence>
<reference evidence="1 2" key="1">
    <citation type="journal article" date="2014" name="Nat. Genet.">
        <title>Genome and transcriptome of the porcine whipworm Trichuris suis.</title>
        <authorList>
            <person name="Jex A.R."/>
            <person name="Nejsum P."/>
            <person name="Schwarz E.M."/>
            <person name="Hu L."/>
            <person name="Young N.D."/>
            <person name="Hall R.S."/>
            <person name="Korhonen P.K."/>
            <person name="Liao S."/>
            <person name="Thamsborg S."/>
            <person name="Xia J."/>
            <person name="Xu P."/>
            <person name="Wang S."/>
            <person name="Scheerlinck J.P."/>
            <person name="Hofmann A."/>
            <person name="Sternberg P.W."/>
            <person name="Wang J."/>
            <person name="Gasser R.B."/>
        </authorList>
    </citation>
    <scope>NUCLEOTIDE SEQUENCE [LARGE SCALE GENOMIC DNA]</scope>
    <source>
        <strain evidence="1">DCEP-RM93M</strain>
    </source>
</reference>
<evidence type="ECO:0000313" key="1">
    <source>
        <dbReference type="EMBL" id="KFD45123.1"/>
    </source>
</evidence>
<gene>
    <name evidence="1" type="ORF">M513_14000</name>
</gene>
<feature type="non-terminal residue" evidence="1">
    <location>
        <position position="72"/>
    </location>
</feature>
<accession>A0A085LJH7</accession>
<keyword evidence="2" id="KW-1185">Reference proteome</keyword>
<name>A0A085LJH7_9BILA</name>
<sequence length="72" mass="7791">GAVLHMLCFDFRSTDLCKHIEDHQSACRGEPGESNCVSNSAASGDIFDKSSGKCFANSRTSARRPSLFSIVH</sequence>
<dbReference type="Proteomes" id="UP000030764">
    <property type="component" value="Unassembled WGS sequence"/>
</dbReference>
<organism evidence="1 2">
    <name type="scientific">Trichuris suis</name>
    <name type="common">pig whipworm</name>
    <dbReference type="NCBI Taxonomy" id="68888"/>
    <lineage>
        <taxon>Eukaryota</taxon>
        <taxon>Metazoa</taxon>
        <taxon>Ecdysozoa</taxon>
        <taxon>Nematoda</taxon>
        <taxon>Enoplea</taxon>
        <taxon>Dorylaimia</taxon>
        <taxon>Trichinellida</taxon>
        <taxon>Trichuridae</taxon>
        <taxon>Trichuris</taxon>
    </lineage>
</organism>
<feature type="non-terminal residue" evidence="1">
    <location>
        <position position="1"/>
    </location>
</feature>
<dbReference type="AlphaFoldDB" id="A0A085LJH7"/>
<protein>
    <submittedName>
        <fullName evidence="1">Uncharacterized protein</fullName>
    </submittedName>
</protein>
<proteinExistence type="predicted"/>